<keyword evidence="1" id="KW-0472">Membrane</keyword>
<accession>A0A7J8H1Q1</accession>
<keyword evidence="3" id="KW-1185">Reference proteome</keyword>
<keyword evidence="1" id="KW-0812">Transmembrane</keyword>
<evidence type="ECO:0000313" key="3">
    <source>
        <dbReference type="Proteomes" id="UP000593571"/>
    </source>
</evidence>
<evidence type="ECO:0000256" key="1">
    <source>
        <dbReference type="SAM" id="Phobius"/>
    </source>
</evidence>
<keyword evidence="1" id="KW-1133">Transmembrane helix</keyword>
<gene>
    <name evidence="2" type="ORF">HJG63_011329</name>
</gene>
<name>A0A7J8H1Q1_ROUAE</name>
<protein>
    <submittedName>
        <fullName evidence="2">Uncharacterized protein</fullName>
    </submittedName>
</protein>
<organism evidence="2 3">
    <name type="scientific">Rousettus aegyptiacus</name>
    <name type="common">Egyptian fruit bat</name>
    <name type="synonym">Pteropus aegyptiacus</name>
    <dbReference type="NCBI Taxonomy" id="9407"/>
    <lineage>
        <taxon>Eukaryota</taxon>
        <taxon>Metazoa</taxon>
        <taxon>Chordata</taxon>
        <taxon>Craniata</taxon>
        <taxon>Vertebrata</taxon>
        <taxon>Euteleostomi</taxon>
        <taxon>Mammalia</taxon>
        <taxon>Eutheria</taxon>
        <taxon>Laurasiatheria</taxon>
        <taxon>Chiroptera</taxon>
        <taxon>Yinpterochiroptera</taxon>
        <taxon>Pteropodoidea</taxon>
        <taxon>Pteropodidae</taxon>
        <taxon>Rousettinae</taxon>
        <taxon>Rousettus</taxon>
    </lineage>
</organism>
<comment type="caution">
    <text evidence="2">The sequence shown here is derived from an EMBL/GenBank/DDBJ whole genome shotgun (WGS) entry which is preliminary data.</text>
</comment>
<reference evidence="2 3" key="1">
    <citation type="journal article" date="2020" name="Nature">
        <title>Six reference-quality genomes reveal evolution of bat adaptations.</title>
        <authorList>
            <person name="Jebb D."/>
            <person name="Huang Z."/>
            <person name="Pippel M."/>
            <person name="Hughes G.M."/>
            <person name="Lavrichenko K."/>
            <person name="Devanna P."/>
            <person name="Winkler S."/>
            <person name="Jermiin L.S."/>
            <person name="Skirmuntt E.C."/>
            <person name="Katzourakis A."/>
            <person name="Burkitt-Gray L."/>
            <person name="Ray D.A."/>
            <person name="Sullivan K.A.M."/>
            <person name="Roscito J.G."/>
            <person name="Kirilenko B.M."/>
            <person name="Davalos L.M."/>
            <person name="Corthals A.P."/>
            <person name="Power M.L."/>
            <person name="Jones G."/>
            <person name="Ransome R.D."/>
            <person name="Dechmann D.K.N."/>
            <person name="Locatelli A.G."/>
            <person name="Puechmaille S.J."/>
            <person name="Fedrigo O."/>
            <person name="Jarvis E.D."/>
            <person name="Hiller M."/>
            <person name="Vernes S.C."/>
            <person name="Myers E.W."/>
            <person name="Teeling E.C."/>
        </authorList>
    </citation>
    <scope>NUCLEOTIDE SEQUENCE [LARGE SCALE GENOMIC DNA]</scope>
    <source>
        <strain evidence="2">MRouAeg1</strain>
        <tissue evidence="2">Muscle</tissue>
    </source>
</reference>
<dbReference type="EMBL" id="JACASE010000005">
    <property type="protein sequence ID" value="KAF6465991.1"/>
    <property type="molecule type" value="Genomic_DNA"/>
</dbReference>
<sequence>MEALGTCLAEPLLHCDSDQSTETILCLRFSSYGMSITVHLPYFLREVMRRLTFHDEGVTVLFCKMQDFSLNNLTVVYIVIAHSIPSQLILPINLGYVLFCFVFYLGMCFASDCIQPIVKILTGDVLIKNDAN</sequence>
<dbReference type="Proteomes" id="UP000593571">
    <property type="component" value="Unassembled WGS sequence"/>
</dbReference>
<proteinExistence type="predicted"/>
<feature type="transmembrane region" description="Helical" evidence="1">
    <location>
        <begin position="88"/>
        <end position="107"/>
    </location>
</feature>
<dbReference type="AlphaFoldDB" id="A0A7J8H1Q1"/>
<evidence type="ECO:0000313" key="2">
    <source>
        <dbReference type="EMBL" id="KAF6465991.1"/>
    </source>
</evidence>